<proteinExistence type="predicted"/>
<dbReference type="Gramene" id="OE9A008743T1">
    <property type="protein sequence ID" value="OE9A008743C1"/>
    <property type="gene ID" value="OE9A008743"/>
</dbReference>
<feature type="region of interest" description="Disordered" evidence="1">
    <location>
        <begin position="104"/>
        <end position="131"/>
    </location>
</feature>
<evidence type="ECO:0000256" key="1">
    <source>
        <dbReference type="SAM" id="MobiDB-lite"/>
    </source>
</evidence>
<reference evidence="2 3" key="1">
    <citation type="submission" date="2019-12" db="EMBL/GenBank/DDBJ databases">
        <authorList>
            <person name="Alioto T."/>
            <person name="Alioto T."/>
            <person name="Gomez Garrido J."/>
        </authorList>
    </citation>
    <scope>NUCLEOTIDE SEQUENCE [LARGE SCALE GENOMIC DNA]</scope>
</reference>
<feature type="compositionally biased region" description="Low complexity" evidence="1">
    <location>
        <begin position="32"/>
        <end position="51"/>
    </location>
</feature>
<dbReference type="Gene3D" id="2.30.30.770">
    <property type="match status" value="1"/>
</dbReference>
<sequence length="131" mass="14224">MVKFLRPNNAAVLLQGRFAGQRTTIVKNFNDSTGELSSSSSTTTTSCSRATRSSLTSRDYVCPDAPVSLDKNVTSCKEINVRFEERSKTGKGYTSRAWKDTYWLGGPDPAGPPPIGGATGRQAQPFHEYAD</sequence>
<evidence type="ECO:0000313" key="3">
    <source>
        <dbReference type="Proteomes" id="UP000594638"/>
    </source>
</evidence>
<gene>
    <name evidence="2" type="ORF">OLEA9_A008743</name>
</gene>
<keyword evidence="3" id="KW-1185">Reference proteome</keyword>
<feature type="region of interest" description="Disordered" evidence="1">
    <location>
        <begin position="30"/>
        <end position="51"/>
    </location>
</feature>
<comment type="caution">
    <text evidence="2">The sequence shown here is derived from an EMBL/GenBank/DDBJ whole genome shotgun (WGS) entry which is preliminary data.</text>
</comment>
<dbReference type="OrthoDB" id="2365484at2759"/>
<evidence type="ECO:0000313" key="2">
    <source>
        <dbReference type="EMBL" id="CAA2958116.1"/>
    </source>
</evidence>
<dbReference type="AlphaFoldDB" id="A0A8S0PTN5"/>
<accession>A0A8S0PTN5</accession>
<organism evidence="2 3">
    <name type="scientific">Olea europaea subsp. europaea</name>
    <dbReference type="NCBI Taxonomy" id="158383"/>
    <lineage>
        <taxon>Eukaryota</taxon>
        <taxon>Viridiplantae</taxon>
        <taxon>Streptophyta</taxon>
        <taxon>Embryophyta</taxon>
        <taxon>Tracheophyta</taxon>
        <taxon>Spermatophyta</taxon>
        <taxon>Magnoliopsida</taxon>
        <taxon>eudicotyledons</taxon>
        <taxon>Gunneridae</taxon>
        <taxon>Pentapetalae</taxon>
        <taxon>asterids</taxon>
        <taxon>lamiids</taxon>
        <taxon>Lamiales</taxon>
        <taxon>Oleaceae</taxon>
        <taxon>Oleeae</taxon>
        <taxon>Olea</taxon>
    </lineage>
</organism>
<dbReference type="InterPro" id="IPR038655">
    <property type="entry name" value="Ribosomal_eL27_sf"/>
</dbReference>
<dbReference type="EMBL" id="CACTIH010000254">
    <property type="protein sequence ID" value="CAA2958116.1"/>
    <property type="molecule type" value="Genomic_DNA"/>
</dbReference>
<dbReference type="Proteomes" id="UP000594638">
    <property type="component" value="Unassembled WGS sequence"/>
</dbReference>
<protein>
    <submittedName>
        <fullName evidence="2">Uncharacterized protein</fullName>
    </submittedName>
</protein>
<name>A0A8S0PTN5_OLEEU</name>